<dbReference type="PROSITE" id="PS00061">
    <property type="entry name" value="ADH_SHORT"/>
    <property type="match status" value="1"/>
</dbReference>
<keyword evidence="2" id="KW-0963">Cytoplasm</keyword>
<dbReference type="Pfam" id="PF00106">
    <property type="entry name" value="adh_short"/>
    <property type="match status" value="1"/>
</dbReference>
<dbReference type="GO" id="GO:0006729">
    <property type="term" value="P:tetrahydrobiopterin biosynthetic process"/>
    <property type="evidence" value="ECO:0007669"/>
    <property type="project" value="TreeGrafter"/>
</dbReference>
<evidence type="ECO:0000313" key="6">
    <source>
        <dbReference type="Proteomes" id="UP000245506"/>
    </source>
</evidence>
<evidence type="ECO:0000256" key="3">
    <source>
        <dbReference type="ARBA" id="ARBA00022857"/>
    </source>
</evidence>
<dbReference type="PANTHER" id="PTHR44085:SF2">
    <property type="entry name" value="SEPIAPTERIN REDUCTASE"/>
    <property type="match status" value="1"/>
</dbReference>
<proteinExistence type="predicted"/>
<dbReference type="Proteomes" id="UP000245506">
    <property type="component" value="Unassembled WGS sequence"/>
</dbReference>
<dbReference type="SUPFAM" id="SSF51735">
    <property type="entry name" value="NAD(P)-binding Rossmann-fold domains"/>
    <property type="match status" value="1"/>
</dbReference>
<dbReference type="PRINTS" id="PR00081">
    <property type="entry name" value="GDHRDH"/>
</dbReference>
<dbReference type="GO" id="GO:0004757">
    <property type="term" value="F:sepiapterin reductase (NADP+) activity"/>
    <property type="evidence" value="ECO:0007669"/>
    <property type="project" value="TreeGrafter"/>
</dbReference>
<comment type="caution">
    <text evidence="5">The sequence shown here is derived from an EMBL/GenBank/DDBJ whole genome shotgun (WGS) entry which is preliminary data.</text>
</comment>
<dbReference type="EMBL" id="QGKL01000042">
    <property type="protein sequence ID" value="PWQ93552.1"/>
    <property type="molecule type" value="Genomic_DNA"/>
</dbReference>
<evidence type="ECO:0000313" key="5">
    <source>
        <dbReference type="EMBL" id="PWQ93552.1"/>
    </source>
</evidence>
<comment type="subcellular location">
    <subcellularLocation>
        <location evidence="1">Cytoplasm</location>
    </subcellularLocation>
</comment>
<accession>A0A317CBU5</accession>
<reference evidence="5 6" key="1">
    <citation type="submission" date="2018-05" db="EMBL/GenBank/DDBJ databases">
        <title>Leucothrix arctica sp. nov., isolated from Arctic seawater.</title>
        <authorList>
            <person name="Choi A."/>
            <person name="Baek K."/>
        </authorList>
    </citation>
    <scope>NUCLEOTIDE SEQUENCE [LARGE SCALE GENOMIC DNA]</scope>
    <source>
        <strain evidence="5 6">IMCC9719</strain>
    </source>
</reference>
<dbReference type="AlphaFoldDB" id="A0A317CBU5"/>
<dbReference type="InterPro" id="IPR036291">
    <property type="entry name" value="NAD(P)-bd_dom_sf"/>
</dbReference>
<dbReference type="GO" id="GO:0005737">
    <property type="term" value="C:cytoplasm"/>
    <property type="evidence" value="ECO:0007669"/>
    <property type="project" value="UniProtKB-SubCell"/>
</dbReference>
<dbReference type="InterPro" id="IPR002347">
    <property type="entry name" value="SDR_fam"/>
</dbReference>
<keyword evidence="3" id="KW-0521">NADP</keyword>
<evidence type="ECO:0000256" key="2">
    <source>
        <dbReference type="ARBA" id="ARBA00022490"/>
    </source>
</evidence>
<dbReference type="InterPro" id="IPR020904">
    <property type="entry name" value="Sc_DH/Rdtase_CS"/>
</dbReference>
<keyword evidence="6" id="KW-1185">Reference proteome</keyword>
<dbReference type="PANTHER" id="PTHR44085">
    <property type="entry name" value="SEPIAPTERIN REDUCTASE"/>
    <property type="match status" value="1"/>
</dbReference>
<dbReference type="Gene3D" id="3.40.50.720">
    <property type="entry name" value="NAD(P)-binding Rossmann-like Domain"/>
    <property type="match status" value="1"/>
</dbReference>
<sequence>MLHFNMMSSYTKGAPNYLMRKTKMKLVIITGGSKGLGEALVKEYASEKEWHVVELSRSGSSKHSIQCDFSDVKSIERLSQSLFTELIRDEWDEVIYINNAGDLKPISLIAGLDVSQIERSIAINQVSPFILLSAFMSGFRAYEGRKTIVNISSGAALKGYAGWSLYCASKAAVDNFINAAAVEEVFQDFPFIAVNYEPGVIDTSMQAEIRRSDVRNFPAKARFIELKESGNLRTAESVATDLVQKIKSGMVNQTRYSV</sequence>
<protein>
    <submittedName>
        <fullName evidence="5">Short-chain dehydrogenase</fullName>
    </submittedName>
</protein>
<name>A0A317CBU5_9GAMM</name>
<keyword evidence="4" id="KW-0560">Oxidoreductase</keyword>
<dbReference type="InterPro" id="IPR051721">
    <property type="entry name" value="Biopterin_syn/organic_redct"/>
</dbReference>
<organism evidence="5 6">
    <name type="scientific">Leucothrix arctica</name>
    <dbReference type="NCBI Taxonomy" id="1481894"/>
    <lineage>
        <taxon>Bacteria</taxon>
        <taxon>Pseudomonadati</taxon>
        <taxon>Pseudomonadota</taxon>
        <taxon>Gammaproteobacteria</taxon>
        <taxon>Thiotrichales</taxon>
        <taxon>Thiotrichaceae</taxon>
        <taxon>Leucothrix</taxon>
    </lineage>
</organism>
<evidence type="ECO:0000256" key="1">
    <source>
        <dbReference type="ARBA" id="ARBA00004496"/>
    </source>
</evidence>
<gene>
    <name evidence="5" type="ORF">DKT75_18205</name>
</gene>
<evidence type="ECO:0000256" key="4">
    <source>
        <dbReference type="ARBA" id="ARBA00023002"/>
    </source>
</evidence>